<dbReference type="Proteomes" id="UP001562457">
    <property type="component" value="Unassembled WGS sequence"/>
</dbReference>
<keyword evidence="2" id="KW-1185">Reference proteome</keyword>
<gene>
    <name evidence="1" type="ORF">NHP164001_10000</name>
</gene>
<organism evidence="1 2">
    <name type="scientific">Helicobacter trogontum</name>
    <dbReference type="NCBI Taxonomy" id="50960"/>
    <lineage>
        <taxon>Bacteria</taxon>
        <taxon>Pseudomonadati</taxon>
        <taxon>Campylobacterota</taxon>
        <taxon>Epsilonproteobacteria</taxon>
        <taxon>Campylobacterales</taxon>
        <taxon>Helicobacteraceae</taxon>
        <taxon>Helicobacter</taxon>
    </lineage>
</organism>
<evidence type="ECO:0000313" key="1">
    <source>
        <dbReference type="EMBL" id="GAB0172984.1"/>
    </source>
</evidence>
<comment type="caution">
    <text evidence="1">The sequence shown here is derived from an EMBL/GenBank/DDBJ whole genome shotgun (WGS) entry which is preliminary data.</text>
</comment>
<dbReference type="RefSeq" id="WP_369607359.1">
    <property type="nucleotide sequence ID" value="NZ_BAAFHN010000019.1"/>
</dbReference>
<sequence>MRMIYAIFGILAIMFLVSGCSFKYFDPQWYEFLSLNKEAGKFICDEKLYKEINFRHIDGYPKTFSNGYTLETYFKEIQINSRIKNEYFEIFYKNGDMKNLVFVINSYTYSGYGLWLEGDEGRGFRWENKKEFGGLTELSIIHKEQRSNDDK</sequence>
<dbReference type="EMBL" id="BAAFHN010000019">
    <property type="protein sequence ID" value="GAB0172984.1"/>
    <property type="molecule type" value="Genomic_DNA"/>
</dbReference>
<protein>
    <recommendedName>
        <fullName evidence="3">Lipoprotein</fullName>
    </recommendedName>
</protein>
<evidence type="ECO:0008006" key="3">
    <source>
        <dbReference type="Google" id="ProtNLM"/>
    </source>
</evidence>
<name>A0ABQ0D3R4_9HELI</name>
<evidence type="ECO:0000313" key="2">
    <source>
        <dbReference type="Proteomes" id="UP001562457"/>
    </source>
</evidence>
<dbReference type="PROSITE" id="PS51257">
    <property type="entry name" value="PROKAR_LIPOPROTEIN"/>
    <property type="match status" value="1"/>
</dbReference>
<accession>A0ABQ0D3R4</accession>
<reference evidence="1 2" key="1">
    <citation type="submission" date="2024-06" db="EMBL/GenBank/DDBJ databases">
        <title>Draft genome sequence of Helicobacter trogontum NHP16-4001.</title>
        <authorList>
            <person name="Rimbara E."/>
            <person name="Suzuki M."/>
        </authorList>
    </citation>
    <scope>NUCLEOTIDE SEQUENCE [LARGE SCALE GENOMIC DNA]</scope>
    <source>
        <strain evidence="1 2">NHP16-4001</strain>
    </source>
</reference>
<proteinExistence type="predicted"/>